<dbReference type="Pfam" id="PF14374">
    <property type="entry name" value="Ribos_L4_asso_C"/>
    <property type="match status" value="1"/>
</dbReference>
<organism evidence="7 8">
    <name type="scientific">Cryptosporidium xiaoi</name>
    <dbReference type="NCBI Taxonomy" id="659607"/>
    <lineage>
        <taxon>Eukaryota</taxon>
        <taxon>Sar</taxon>
        <taxon>Alveolata</taxon>
        <taxon>Apicomplexa</taxon>
        <taxon>Conoidasida</taxon>
        <taxon>Coccidia</taxon>
        <taxon>Eucoccidiorida</taxon>
        <taxon>Eimeriorina</taxon>
        <taxon>Cryptosporidiidae</taxon>
        <taxon>Cryptosporidium</taxon>
    </lineage>
</organism>
<evidence type="ECO:0000313" key="7">
    <source>
        <dbReference type="EMBL" id="KAK6588153.1"/>
    </source>
</evidence>
<evidence type="ECO:0000313" key="8">
    <source>
        <dbReference type="Proteomes" id="UP001311799"/>
    </source>
</evidence>
<accession>A0AAV9XU55</accession>
<evidence type="ECO:0000256" key="2">
    <source>
        <dbReference type="ARBA" id="ARBA00022980"/>
    </source>
</evidence>
<dbReference type="InterPro" id="IPR025755">
    <property type="entry name" value="Ribos_uL4_C_dom"/>
</dbReference>
<keyword evidence="2" id="KW-0689">Ribosomal protein</keyword>
<dbReference type="PROSITE" id="PS00939">
    <property type="entry name" value="RIBOSOMAL_L1E"/>
    <property type="match status" value="1"/>
</dbReference>
<dbReference type="InterPro" id="IPR002136">
    <property type="entry name" value="Ribosomal_uL4"/>
</dbReference>
<dbReference type="AlphaFoldDB" id="A0AAV9XU55"/>
<dbReference type="GO" id="GO:0003735">
    <property type="term" value="F:structural constituent of ribosome"/>
    <property type="evidence" value="ECO:0007669"/>
    <property type="project" value="InterPro"/>
</dbReference>
<evidence type="ECO:0000256" key="1">
    <source>
        <dbReference type="ARBA" id="ARBA00010528"/>
    </source>
</evidence>
<dbReference type="EMBL" id="JAWDEY010000035">
    <property type="protein sequence ID" value="KAK6588153.1"/>
    <property type="molecule type" value="Genomic_DNA"/>
</dbReference>
<dbReference type="Pfam" id="PF00573">
    <property type="entry name" value="Ribosomal_L4"/>
    <property type="match status" value="1"/>
</dbReference>
<evidence type="ECO:0000256" key="4">
    <source>
        <dbReference type="ARBA" id="ARBA00035244"/>
    </source>
</evidence>
<dbReference type="Proteomes" id="UP001311799">
    <property type="component" value="Unassembled WGS sequence"/>
</dbReference>
<sequence>MTFARPIVSVFPINDSTKAVSTIPLPTVFVSPLRHDLVRYVFTNMSKNKRQAYGVSTKAGHQHSAESWGTGRAVARIPRVSASGTSRSGQGAFGNMCRGGHMFSPNKTYRRFHRKINTTEKRHAVASAIAATGCPALVMARGHRIDNVPELPLVVSSDIQNIKKTSTAVEFFKSFGKFCLEDEMKRIESSVAIRCGKGKMRNRRRVCAVGPLIVYAEDNGIVKAMRNIKGVSTCSVERLNLLRLAPGGTFGRLTIYTKDAIKRLQEIYGSYTHGSSSKVGYTLPRAAMTNADIGRIINSTEVQSVLRPLRGSRCIMSMNRSKTKKNNLTNLSIRARLNPAYTRLRRNARLEQIPGTRAHGTKKLQKVANRALKKSIKQKSDIAIAARALSGHNQN</sequence>
<reference evidence="7 8" key="1">
    <citation type="submission" date="2023-10" db="EMBL/GenBank/DDBJ databases">
        <title>Comparative genomics analysis reveals potential genetic determinants of host preference in Cryptosporidium xiaoi.</title>
        <authorList>
            <person name="Xiao L."/>
            <person name="Li J."/>
        </authorList>
    </citation>
    <scope>NUCLEOTIDE SEQUENCE [LARGE SCALE GENOMIC DNA]</scope>
    <source>
        <strain evidence="7 8">52996</strain>
    </source>
</reference>
<dbReference type="GO" id="GO:0005840">
    <property type="term" value="C:ribosome"/>
    <property type="evidence" value="ECO:0007669"/>
    <property type="project" value="UniProtKB-KW"/>
</dbReference>
<protein>
    <recommendedName>
        <fullName evidence="4">Large ribosomal subunit protein uL4</fullName>
    </recommendedName>
    <alternativeName>
        <fullName evidence="5">60S ribosomal protein L4</fullName>
    </alternativeName>
</protein>
<dbReference type="FunFam" id="3.40.1370.10:FF:000011">
    <property type="entry name" value="50S ribosomal protein L4"/>
    <property type="match status" value="1"/>
</dbReference>
<dbReference type="SUPFAM" id="SSF52166">
    <property type="entry name" value="Ribosomal protein L4"/>
    <property type="match status" value="1"/>
</dbReference>
<comment type="similarity">
    <text evidence="1">Belongs to the universal ribosomal protein uL4 family.</text>
</comment>
<comment type="caution">
    <text evidence="7">The sequence shown here is derived from an EMBL/GenBank/DDBJ whole genome shotgun (WGS) entry which is preliminary data.</text>
</comment>
<evidence type="ECO:0000256" key="5">
    <source>
        <dbReference type="ARBA" id="ARBA00035353"/>
    </source>
</evidence>
<evidence type="ECO:0000259" key="6">
    <source>
        <dbReference type="Pfam" id="PF14374"/>
    </source>
</evidence>
<keyword evidence="3" id="KW-0687">Ribonucleoprotein</keyword>
<proteinExistence type="inferred from homology"/>
<feature type="domain" description="Large ribosomal subunit protein uL4 C-terminal" evidence="6">
    <location>
        <begin position="280"/>
        <end position="352"/>
    </location>
</feature>
<dbReference type="InterPro" id="IPR045240">
    <property type="entry name" value="Ribosomal_uL4_euk/arch"/>
</dbReference>
<evidence type="ECO:0000256" key="3">
    <source>
        <dbReference type="ARBA" id="ARBA00023274"/>
    </source>
</evidence>
<gene>
    <name evidence="7" type="ORF">RS030_71136</name>
</gene>
<dbReference type="Gene3D" id="3.40.1370.10">
    <property type="match status" value="1"/>
</dbReference>
<dbReference type="GO" id="GO:1990904">
    <property type="term" value="C:ribonucleoprotein complex"/>
    <property type="evidence" value="ECO:0007669"/>
    <property type="project" value="UniProtKB-KW"/>
</dbReference>
<keyword evidence="8" id="KW-1185">Reference proteome</keyword>
<dbReference type="PANTHER" id="PTHR19431">
    <property type="entry name" value="60S RIBOSOMAL PROTEIN L4"/>
    <property type="match status" value="1"/>
</dbReference>
<dbReference type="GO" id="GO:0006412">
    <property type="term" value="P:translation"/>
    <property type="evidence" value="ECO:0007669"/>
    <property type="project" value="InterPro"/>
</dbReference>
<name>A0AAV9XU55_9CRYT</name>
<dbReference type="InterPro" id="IPR013000">
    <property type="entry name" value="Ribosomal_uL4_euk/arc_CS"/>
</dbReference>
<dbReference type="InterPro" id="IPR023574">
    <property type="entry name" value="Ribosomal_uL4_dom_sf"/>
</dbReference>